<sequence length="348" mass="40633">MRLLVFVCLLACLAVISANKYSKEANEKVQFERDPFRMAKLNLLWEKALKRLSEPKLRALMSELKLQDKEEMTLKKLKTEGGDKDGLKESELRKKLRAIMMKYNLGEDMGDFRPAGTKEAYLNEVTDQKILKAVFKDKKLNKLWQKAETSGFTEAELKALKEEFEHHQEKVDEYYSLLSTVAAKTEQDQNKLENDVRSFVTLQDLEGPAKSVKDPTNTIREKHRELKDSYDRLHKVASTGPDSKEFIEPKVAGLWKLAVRGDFTQEELESLHTELKHYEHRLLKVRHMTGQLEVLQTRSGADIKESEKQQHSTEGQRLLKERLSKQQRKVEKLHEDLEMRIFQRHLEL</sequence>
<keyword evidence="5" id="KW-0675">Receptor</keyword>
<protein>
    <submittedName>
        <fullName evidence="5">Putative alpha-2-macroglobulin receptor-associated protein</fullName>
    </submittedName>
</protein>
<dbReference type="AlphaFoldDB" id="A0A423TG43"/>
<dbReference type="InterPro" id="IPR010483">
    <property type="entry name" value="Alpha_2_MRAP_C"/>
</dbReference>
<dbReference type="Proteomes" id="UP000283509">
    <property type="component" value="Unassembled WGS sequence"/>
</dbReference>
<feature type="chain" id="PRO_5019161527" evidence="2">
    <location>
        <begin position="19"/>
        <end position="348"/>
    </location>
</feature>
<dbReference type="GO" id="GO:0050750">
    <property type="term" value="F:low-density lipoprotein particle receptor binding"/>
    <property type="evidence" value="ECO:0007669"/>
    <property type="project" value="InterPro"/>
</dbReference>
<dbReference type="InterPro" id="IPR038003">
    <property type="entry name" value="A2-macroglobuin_RAP"/>
</dbReference>
<accession>A0A423TG43</accession>
<keyword evidence="1" id="KW-0175">Coiled coil</keyword>
<organism evidence="5 6">
    <name type="scientific">Penaeus vannamei</name>
    <name type="common">Whiteleg shrimp</name>
    <name type="synonym">Litopenaeus vannamei</name>
    <dbReference type="NCBI Taxonomy" id="6689"/>
    <lineage>
        <taxon>Eukaryota</taxon>
        <taxon>Metazoa</taxon>
        <taxon>Ecdysozoa</taxon>
        <taxon>Arthropoda</taxon>
        <taxon>Crustacea</taxon>
        <taxon>Multicrustacea</taxon>
        <taxon>Malacostraca</taxon>
        <taxon>Eumalacostraca</taxon>
        <taxon>Eucarida</taxon>
        <taxon>Decapoda</taxon>
        <taxon>Dendrobranchiata</taxon>
        <taxon>Penaeoidea</taxon>
        <taxon>Penaeidae</taxon>
        <taxon>Penaeus</taxon>
    </lineage>
</organism>
<dbReference type="InterPro" id="IPR009066">
    <property type="entry name" value="MG_RAP_rcpt_1"/>
</dbReference>
<keyword evidence="2" id="KW-0732">Signal</keyword>
<reference evidence="5 6" key="1">
    <citation type="submission" date="2018-04" db="EMBL/GenBank/DDBJ databases">
        <authorList>
            <person name="Zhang X."/>
            <person name="Yuan J."/>
            <person name="Li F."/>
            <person name="Xiang J."/>
        </authorList>
    </citation>
    <scope>NUCLEOTIDE SEQUENCE [LARGE SCALE GENOMIC DNA]</scope>
    <source>
        <tissue evidence="5">Muscle</tissue>
    </source>
</reference>
<evidence type="ECO:0000256" key="1">
    <source>
        <dbReference type="SAM" id="Coils"/>
    </source>
</evidence>
<keyword evidence="6" id="KW-1185">Reference proteome</keyword>
<feature type="coiled-coil region" evidence="1">
    <location>
        <begin position="150"/>
        <end position="177"/>
    </location>
</feature>
<evidence type="ECO:0000313" key="5">
    <source>
        <dbReference type="EMBL" id="ROT75449.1"/>
    </source>
</evidence>
<evidence type="ECO:0000259" key="4">
    <source>
        <dbReference type="Pfam" id="PF06401"/>
    </source>
</evidence>
<dbReference type="Gene3D" id="1.20.81.10">
    <property type="entry name" value="RAP domain"/>
    <property type="match status" value="3"/>
</dbReference>
<proteinExistence type="predicted"/>
<dbReference type="CDD" id="cd14808">
    <property type="entry name" value="RAP_D3"/>
    <property type="match status" value="1"/>
</dbReference>
<gene>
    <name evidence="5" type="ORF">C7M84_005991</name>
</gene>
<reference evidence="5 6" key="2">
    <citation type="submission" date="2019-01" db="EMBL/GenBank/DDBJ databases">
        <title>The decoding of complex shrimp genome reveals the adaptation for benthos swimmer, frequently molting mechanism and breeding impact on genome.</title>
        <authorList>
            <person name="Sun Y."/>
            <person name="Gao Y."/>
            <person name="Yu Y."/>
        </authorList>
    </citation>
    <scope>NUCLEOTIDE SEQUENCE [LARGE SCALE GENOMIC DNA]</scope>
    <source>
        <tissue evidence="5">Muscle</tissue>
    </source>
</reference>
<dbReference type="InterPro" id="IPR036744">
    <property type="entry name" value="RAP_sf"/>
</dbReference>
<comment type="caution">
    <text evidence="5">The sequence shown here is derived from an EMBL/GenBank/DDBJ whole genome shotgun (WGS) entry which is preliminary data.</text>
</comment>
<evidence type="ECO:0000313" key="6">
    <source>
        <dbReference type="Proteomes" id="UP000283509"/>
    </source>
</evidence>
<dbReference type="Pfam" id="PF06400">
    <property type="entry name" value="Alpha-2-MRAP_N"/>
    <property type="match status" value="1"/>
</dbReference>
<dbReference type="InterPro" id="IPR037999">
    <property type="entry name" value="RAP_D3"/>
</dbReference>
<evidence type="ECO:0000256" key="2">
    <source>
        <dbReference type="SAM" id="SignalP"/>
    </source>
</evidence>
<dbReference type="GO" id="GO:0005783">
    <property type="term" value="C:endoplasmic reticulum"/>
    <property type="evidence" value="ECO:0007669"/>
    <property type="project" value="InterPro"/>
</dbReference>
<evidence type="ECO:0000259" key="3">
    <source>
        <dbReference type="Pfam" id="PF06400"/>
    </source>
</evidence>
<dbReference type="PANTHER" id="PTHR16560:SF2">
    <property type="entry name" value="ALPHA-2-MACROGLOBULIN RECEPTOR-ASSOCIATED PROTEIN"/>
    <property type="match status" value="1"/>
</dbReference>
<dbReference type="Pfam" id="PF06401">
    <property type="entry name" value="Alpha-2-MRAP_C"/>
    <property type="match status" value="1"/>
</dbReference>
<dbReference type="PANTHER" id="PTHR16560">
    <property type="entry name" value="ALPHA-2-MACROGLOBULIN RECEPTOR-ASSOCIATED PROTEIN"/>
    <property type="match status" value="1"/>
</dbReference>
<dbReference type="STRING" id="6689.A0A423TG43"/>
<dbReference type="GO" id="GO:0048259">
    <property type="term" value="P:regulation of receptor-mediated endocytosis"/>
    <property type="evidence" value="ECO:0007669"/>
    <property type="project" value="TreeGrafter"/>
</dbReference>
<feature type="domain" description="Alpha-2-macroglobulin RAP C-terminal" evidence="4">
    <location>
        <begin position="134"/>
        <end position="348"/>
    </location>
</feature>
<name>A0A423TG43_PENVA</name>
<dbReference type="SUPFAM" id="SSF47045">
    <property type="entry name" value="RAP domain-like"/>
    <property type="match status" value="3"/>
</dbReference>
<dbReference type="GO" id="GO:0048019">
    <property type="term" value="F:receptor antagonist activity"/>
    <property type="evidence" value="ECO:0007669"/>
    <property type="project" value="InterPro"/>
</dbReference>
<dbReference type="OrthoDB" id="5817428at2759"/>
<feature type="signal peptide" evidence="2">
    <location>
        <begin position="1"/>
        <end position="18"/>
    </location>
</feature>
<feature type="domain" description="Alpha-2-macroglobulin receptor-associated protein" evidence="3">
    <location>
        <begin position="6"/>
        <end position="110"/>
    </location>
</feature>
<dbReference type="GO" id="GO:0008201">
    <property type="term" value="F:heparin binding"/>
    <property type="evidence" value="ECO:0007669"/>
    <property type="project" value="InterPro"/>
</dbReference>
<dbReference type="EMBL" id="QCYY01001773">
    <property type="protein sequence ID" value="ROT75449.1"/>
    <property type="molecule type" value="Genomic_DNA"/>
</dbReference>